<dbReference type="EMBL" id="PGOL01000479">
    <property type="protein sequence ID" value="PKI69784.1"/>
    <property type="molecule type" value="Genomic_DNA"/>
</dbReference>
<reference evidence="3 4" key="1">
    <citation type="submission" date="2017-11" db="EMBL/GenBank/DDBJ databases">
        <title>De-novo sequencing of pomegranate (Punica granatum L.) genome.</title>
        <authorList>
            <person name="Akparov Z."/>
            <person name="Amiraslanov A."/>
            <person name="Hajiyeva S."/>
            <person name="Abbasov M."/>
            <person name="Kaur K."/>
            <person name="Hamwieh A."/>
            <person name="Solovyev V."/>
            <person name="Salamov A."/>
            <person name="Braich B."/>
            <person name="Kosarev P."/>
            <person name="Mahmoud A."/>
            <person name="Hajiyev E."/>
            <person name="Babayeva S."/>
            <person name="Izzatullayeva V."/>
            <person name="Mammadov A."/>
            <person name="Mammadov A."/>
            <person name="Sharifova S."/>
            <person name="Ojaghi J."/>
            <person name="Eynullazada K."/>
            <person name="Bayramov B."/>
            <person name="Abdulazimova A."/>
            <person name="Shahmuradov I."/>
        </authorList>
    </citation>
    <scope>NUCLEOTIDE SEQUENCE [LARGE SCALE GENOMIC DNA]</scope>
    <source>
        <strain evidence="4">cv. AG2017</strain>
        <tissue evidence="3">Leaf</tissue>
    </source>
</reference>
<dbReference type="InterPro" id="IPR002347">
    <property type="entry name" value="SDR_fam"/>
</dbReference>
<dbReference type="Proteomes" id="UP000233551">
    <property type="component" value="Unassembled WGS sequence"/>
</dbReference>
<organism evidence="3 4">
    <name type="scientific">Punica granatum</name>
    <name type="common">Pomegranate</name>
    <dbReference type="NCBI Taxonomy" id="22663"/>
    <lineage>
        <taxon>Eukaryota</taxon>
        <taxon>Viridiplantae</taxon>
        <taxon>Streptophyta</taxon>
        <taxon>Embryophyta</taxon>
        <taxon>Tracheophyta</taxon>
        <taxon>Spermatophyta</taxon>
        <taxon>Magnoliopsida</taxon>
        <taxon>eudicotyledons</taxon>
        <taxon>Gunneridae</taxon>
        <taxon>Pentapetalae</taxon>
        <taxon>rosids</taxon>
        <taxon>malvids</taxon>
        <taxon>Myrtales</taxon>
        <taxon>Lythraceae</taxon>
        <taxon>Punica</taxon>
    </lineage>
</organism>
<dbReference type="Pfam" id="PF00106">
    <property type="entry name" value="adh_short"/>
    <property type="match status" value="1"/>
</dbReference>
<gene>
    <name evidence="3" type="ORF">CRG98_009659</name>
</gene>
<protein>
    <recommendedName>
        <fullName evidence="5">Secoisolariciresinol dehydrogenase-like</fullName>
    </recommendedName>
</protein>
<dbReference type="InterPro" id="IPR036291">
    <property type="entry name" value="NAD(P)-bd_dom_sf"/>
</dbReference>
<evidence type="ECO:0000313" key="3">
    <source>
        <dbReference type="EMBL" id="PKI69784.1"/>
    </source>
</evidence>
<dbReference type="STRING" id="22663.A0A2I0KMT3"/>
<dbReference type="PRINTS" id="PR00081">
    <property type="entry name" value="GDHRDH"/>
</dbReference>
<evidence type="ECO:0000313" key="4">
    <source>
        <dbReference type="Proteomes" id="UP000233551"/>
    </source>
</evidence>
<accession>A0A2I0KMT3</accession>
<keyword evidence="4" id="KW-1185">Reference proteome</keyword>
<evidence type="ECO:0008006" key="5">
    <source>
        <dbReference type="Google" id="ProtNLM"/>
    </source>
</evidence>
<keyword evidence="2" id="KW-0560">Oxidoreductase</keyword>
<dbReference type="SUPFAM" id="SSF51735">
    <property type="entry name" value="NAD(P)-binding Rossmann-fold domains"/>
    <property type="match status" value="1"/>
</dbReference>
<comment type="similarity">
    <text evidence="1">Belongs to the short-chain dehydrogenases/reductases (SDR) family.</text>
</comment>
<proteinExistence type="inferred from homology"/>
<name>A0A2I0KMT3_PUNGR</name>
<feature type="non-terminal residue" evidence="3">
    <location>
        <position position="106"/>
    </location>
</feature>
<comment type="caution">
    <text evidence="3">The sequence shown here is derived from an EMBL/GenBank/DDBJ whole genome shotgun (WGS) entry which is preliminary data.</text>
</comment>
<dbReference type="Gene3D" id="3.40.50.720">
    <property type="entry name" value="NAD(P)-binding Rossmann-like Domain"/>
    <property type="match status" value="1"/>
</dbReference>
<dbReference type="GO" id="GO:0016491">
    <property type="term" value="F:oxidoreductase activity"/>
    <property type="evidence" value="ECO:0007669"/>
    <property type="project" value="UniProtKB-KW"/>
</dbReference>
<dbReference type="PANTHER" id="PTHR43180:SF45">
    <property type="entry name" value="SECOISOLARICIRESINOL DEHYDROGENASE-LIKE ISOFORM X1"/>
    <property type="match status" value="1"/>
</dbReference>
<evidence type="ECO:0000256" key="1">
    <source>
        <dbReference type="ARBA" id="ARBA00006484"/>
    </source>
</evidence>
<dbReference type="PANTHER" id="PTHR43180">
    <property type="entry name" value="3-OXOACYL-(ACYL-CARRIER-PROTEIN) REDUCTASE (AFU_ORTHOLOGUE AFUA_6G11210)"/>
    <property type="match status" value="1"/>
</dbReference>
<sequence>MKGASLLAPIAKRLEGKVALITGGASGIGESTARLFARHGAKVVIADVQDQLGLSVCKDIRSDQNQTVSYIHCNVSSETDVKNAVDSAVKNYGKLDVMFSNAGIPG</sequence>
<evidence type="ECO:0000256" key="2">
    <source>
        <dbReference type="ARBA" id="ARBA00023002"/>
    </source>
</evidence>
<dbReference type="AlphaFoldDB" id="A0A2I0KMT3"/>